<gene>
    <name evidence="1" type="ORF">H9X54_000695</name>
</gene>
<keyword evidence="2" id="KW-1185">Reference proteome</keyword>
<comment type="caution">
    <text evidence="1">The sequence shown here is derived from an EMBL/GenBank/DDBJ whole genome shotgun (WGS) entry which is preliminary data.</text>
</comment>
<dbReference type="Proteomes" id="UP000759529">
    <property type="component" value="Unassembled WGS sequence"/>
</dbReference>
<organism evidence="1 2">
    <name type="scientific">Flavobacterium macrobrachii</name>
    <dbReference type="NCBI Taxonomy" id="591204"/>
    <lineage>
        <taxon>Bacteria</taxon>
        <taxon>Pseudomonadati</taxon>
        <taxon>Bacteroidota</taxon>
        <taxon>Flavobacteriia</taxon>
        <taxon>Flavobacteriales</taxon>
        <taxon>Flavobacteriaceae</taxon>
        <taxon>Flavobacterium</taxon>
    </lineage>
</organism>
<name>A0ABS2CSA9_9FLAO</name>
<reference evidence="1 2" key="1">
    <citation type="submission" date="2021-02" db="EMBL/GenBank/DDBJ databases">
        <authorList>
            <person name="Jung H.S."/>
            <person name="Chun B.H."/>
            <person name="Jeon C.O."/>
        </authorList>
    </citation>
    <scope>NUCLEOTIDE SEQUENCE [LARGE SCALE GENOMIC DNA]</scope>
    <source>
        <strain evidence="1 2">LMG 25203</strain>
    </source>
</reference>
<dbReference type="EMBL" id="JACSOD020000194">
    <property type="protein sequence ID" value="MBM6497839.1"/>
    <property type="molecule type" value="Genomic_DNA"/>
</dbReference>
<protein>
    <submittedName>
        <fullName evidence="1">Uncharacterized protein</fullName>
    </submittedName>
</protein>
<proteinExistence type="predicted"/>
<feature type="non-terminal residue" evidence="1">
    <location>
        <position position="1"/>
    </location>
</feature>
<feature type="non-terminal residue" evidence="1">
    <location>
        <position position="94"/>
    </location>
</feature>
<dbReference type="RefSeq" id="WP_204158516.1">
    <property type="nucleotide sequence ID" value="NZ_JACSOD020000194.1"/>
</dbReference>
<evidence type="ECO:0000313" key="2">
    <source>
        <dbReference type="Proteomes" id="UP000759529"/>
    </source>
</evidence>
<accession>A0ABS2CSA9</accession>
<sequence>CVQNYPTPANDLCSGAIALTPNISCVGTSGTFSGSSNTGTTTTCFANSLQDVWYSFVATDPTMSITVTNGVSLNLAMEILTGSCSGASFVCDNS</sequence>
<evidence type="ECO:0000313" key="1">
    <source>
        <dbReference type="EMBL" id="MBM6497839.1"/>
    </source>
</evidence>